<dbReference type="PROSITE" id="PS50890">
    <property type="entry name" value="PUA"/>
    <property type="match status" value="1"/>
</dbReference>
<dbReference type="NCBIfam" id="TIGR00451">
    <property type="entry name" value="unchar_dom_2"/>
    <property type="match status" value="1"/>
</dbReference>
<dbReference type="InterPro" id="IPR041366">
    <property type="entry name" value="Pre-PUA"/>
</dbReference>
<dbReference type="CDD" id="cd11610">
    <property type="entry name" value="eIF2D_N"/>
    <property type="match status" value="1"/>
</dbReference>
<dbReference type="Pfam" id="PF17832">
    <property type="entry name" value="Pre-PUA"/>
    <property type="match status" value="1"/>
</dbReference>
<comment type="caution">
    <text evidence="4">The sequence shown here is derived from an EMBL/GenBank/DDBJ whole genome shotgun (WGS) entry which is preliminary data.</text>
</comment>
<dbReference type="InterPro" id="IPR004521">
    <property type="entry name" value="Uncharacterised_CHP00451"/>
</dbReference>
<dbReference type="GO" id="GO:0003743">
    <property type="term" value="F:translation initiation factor activity"/>
    <property type="evidence" value="ECO:0007669"/>
    <property type="project" value="InterPro"/>
</dbReference>
<feature type="region of interest" description="Disordered" evidence="2">
    <location>
        <begin position="251"/>
        <end position="275"/>
    </location>
</feature>
<evidence type="ECO:0000313" key="4">
    <source>
        <dbReference type="EMBL" id="KAK4525437.1"/>
    </source>
</evidence>
<dbReference type="AlphaFoldDB" id="A0AAV9IDI5"/>
<organism evidence="4 5">
    <name type="scientific">Galdieria yellowstonensis</name>
    <dbReference type="NCBI Taxonomy" id="3028027"/>
    <lineage>
        <taxon>Eukaryota</taxon>
        <taxon>Rhodophyta</taxon>
        <taxon>Bangiophyceae</taxon>
        <taxon>Galdieriales</taxon>
        <taxon>Galdieriaceae</taxon>
        <taxon>Galdieria</taxon>
    </lineage>
</organism>
<evidence type="ECO:0000256" key="2">
    <source>
        <dbReference type="SAM" id="MobiDB-lite"/>
    </source>
</evidence>
<keyword evidence="1" id="KW-0963">Cytoplasm</keyword>
<dbReference type="EMBL" id="JANCYU010000030">
    <property type="protein sequence ID" value="KAK4525437.1"/>
    <property type="molecule type" value="Genomic_DNA"/>
</dbReference>
<protein>
    <recommendedName>
        <fullName evidence="3">SUI1 domain-containing protein</fullName>
    </recommendedName>
</protein>
<dbReference type="Gene3D" id="3.30.780.10">
    <property type="entry name" value="SUI1-like domain"/>
    <property type="match status" value="1"/>
</dbReference>
<dbReference type="InterPro" id="IPR057429">
    <property type="entry name" value="WH_eIF2D"/>
</dbReference>
<dbReference type="Pfam" id="PF01253">
    <property type="entry name" value="SUI1"/>
    <property type="match status" value="1"/>
</dbReference>
<feature type="region of interest" description="Disordered" evidence="2">
    <location>
        <begin position="375"/>
        <end position="397"/>
    </location>
</feature>
<dbReference type="Pfam" id="PF25304">
    <property type="entry name" value="WHD_eIF2D"/>
    <property type="match status" value="1"/>
</dbReference>
<dbReference type="InterPro" id="IPR039757">
    <property type="entry name" value="EIF2D"/>
</dbReference>
<dbReference type="CDD" id="cd11608">
    <property type="entry name" value="eIF2D_C"/>
    <property type="match status" value="1"/>
</dbReference>
<dbReference type="InterPro" id="IPR048248">
    <property type="entry name" value="PUA_eIF2d-like"/>
</dbReference>
<dbReference type="InterPro" id="IPR048247">
    <property type="entry name" value="eIF2D_N"/>
</dbReference>
<dbReference type="Gene3D" id="3.10.400.20">
    <property type="match status" value="1"/>
</dbReference>
<dbReference type="PANTHER" id="PTHR12217">
    <property type="entry name" value="EUKARYOTIC TRANSLATION INITIATION FACTOR 2D"/>
    <property type="match status" value="1"/>
</dbReference>
<dbReference type="InterPro" id="IPR001950">
    <property type="entry name" value="SUI1"/>
</dbReference>
<feature type="compositionally biased region" description="Polar residues" evidence="2">
    <location>
        <begin position="388"/>
        <end position="397"/>
    </location>
</feature>
<evidence type="ECO:0000313" key="5">
    <source>
        <dbReference type="Proteomes" id="UP001300502"/>
    </source>
</evidence>
<dbReference type="Pfam" id="PF26292">
    <property type="entry name" value="PUA_elF2D"/>
    <property type="match status" value="1"/>
</dbReference>
<name>A0AAV9IDI5_9RHOD</name>
<dbReference type="Proteomes" id="UP001300502">
    <property type="component" value="Unassembled WGS sequence"/>
</dbReference>
<proteinExistence type="predicted"/>
<dbReference type="SUPFAM" id="SSF88697">
    <property type="entry name" value="PUA domain-like"/>
    <property type="match status" value="1"/>
</dbReference>
<evidence type="ECO:0000259" key="3">
    <source>
        <dbReference type="PROSITE" id="PS50296"/>
    </source>
</evidence>
<dbReference type="PANTHER" id="PTHR12217:SF4">
    <property type="entry name" value="EUKARYOTIC TRANSLATION INITIATION FACTOR 2D"/>
    <property type="match status" value="1"/>
</dbReference>
<feature type="domain" description="SUI1" evidence="3">
    <location>
        <begin position="516"/>
        <end position="589"/>
    </location>
</feature>
<reference evidence="4 5" key="1">
    <citation type="submission" date="2022-07" db="EMBL/GenBank/DDBJ databases">
        <title>Genome-wide signatures of adaptation to extreme environments.</title>
        <authorList>
            <person name="Cho C.H."/>
            <person name="Yoon H.S."/>
        </authorList>
    </citation>
    <scope>NUCLEOTIDE SEQUENCE [LARGE SCALE GENOMIC DNA]</scope>
    <source>
        <strain evidence="4 5">108.79 E11</strain>
    </source>
</reference>
<dbReference type="InterPro" id="IPR015947">
    <property type="entry name" value="PUA-like_sf"/>
</dbReference>
<dbReference type="CDD" id="cd21156">
    <property type="entry name" value="PUA_eIF2d-like"/>
    <property type="match status" value="1"/>
</dbReference>
<dbReference type="InterPro" id="IPR036877">
    <property type="entry name" value="SUI1_dom_sf"/>
</dbReference>
<dbReference type="SUPFAM" id="SSF47592">
    <property type="entry name" value="SWIB/MDM2 domain"/>
    <property type="match status" value="1"/>
</dbReference>
<evidence type="ECO:0000256" key="1">
    <source>
        <dbReference type="ARBA" id="ARBA00022490"/>
    </source>
</evidence>
<dbReference type="GO" id="GO:0003723">
    <property type="term" value="F:RNA binding"/>
    <property type="evidence" value="ECO:0007669"/>
    <property type="project" value="InterPro"/>
</dbReference>
<dbReference type="PROSITE" id="PS50296">
    <property type="entry name" value="SUI1"/>
    <property type="match status" value="1"/>
</dbReference>
<dbReference type="SUPFAM" id="SSF55159">
    <property type="entry name" value="eIF1-like"/>
    <property type="match status" value="1"/>
</dbReference>
<sequence>MFKKQFTIQSNHQLKSSDRRRLRTQLKDCFPSLSEEEWENILPPKAGEIIVLKLSNKAIVYCLQGNHENSSNSSADIGKFGQPIFVFVPEEGEGEGGGWFPTVYTLWKAPHLLPCFETNSQVSRFLLGAADLMLPGVYPPEDDVEFTNVQYGQRRSVVVRGNPMPFAVGVCCCSSVDIQKHGRKGKALKLVHYYGDNIWSLGDRSKPQGFSLEQIDPIRPMNNNDELHTCSAQVDEIVQSSSQLAIQDHNNNNNAEEEEEEKNVAEQSTSHHDDSQVDMDALLDRCFLQAAKCLIQDRHLPMEASKLFNDFILPSRPTNTTVIDWKKSSYKKLGAFMKSLSKRKLCKLKEGKGQLQVITINRNHPDYLSFIPYENSNNNNNNNRETQETVSSNSTTSSIPHITEMWKPHQHMKHFLEYLQKDENALYSREDVRNAVQQYGREKGLWMDAERITLDEVLKDALFKGNTKGLTEEIPSTMNWKEMEQILLSRMQPFHVLFKPGEEEPIVRKGAVKPVRIVIEDRQGGRKHVTRIQGIETFGIEPEDFAQKAQIAFACASSVHSLPGKQHAMEVQCQGNVANDVCKWLQKFGIPCGRIEIEDKQKNKK</sequence>
<accession>A0AAV9IDI5</accession>
<dbReference type="InterPro" id="IPR036885">
    <property type="entry name" value="SWIB_MDM2_dom_sf"/>
</dbReference>
<dbReference type="GO" id="GO:0001731">
    <property type="term" value="P:formation of translation preinitiation complex"/>
    <property type="evidence" value="ECO:0007669"/>
    <property type="project" value="InterPro"/>
</dbReference>
<dbReference type="InterPro" id="IPR039759">
    <property type="entry name" value="eIF2D_SUI1"/>
</dbReference>
<gene>
    <name evidence="4" type="ORF">GAYE_SCF12G3345</name>
</gene>
<keyword evidence="5" id="KW-1185">Reference proteome</keyword>